<evidence type="ECO:0000313" key="6">
    <source>
        <dbReference type="EMBL" id="MCG2623320.1"/>
    </source>
</evidence>
<evidence type="ECO:0000313" key="7">
    <source>
        <dbReference type="Proteomes" id="UP001165368"/>
    </source>
</evidence>
<evidence type="ECO:0000259" key="5">
    <source>
        <dbReference type="Pfam" id="PF02223"/>
    </source>
</evidence>
<gene>
    <name evidence="6" type="ORF">LVY72_15590</name>
</gene>
<keyword evidence="4" id="KW-0067">ATP-binding</keyword>
<organism evidence="6 7">
    <name type="scientific">Arthrobacter hankyongi</name>
    <dbReference type="NCBI Taxonomy" id="2904801"/>
    <lineage>
        <taxon>Bacteria</taxon>
        <taxon>Bacillati</taxon>
        <taxon>Actinomycetota</taxon>
        <taxon>Actinomycetes</taxon>
        <taxon>Micrococcales</taxon>
        <taxon>Micrococcaceae</taxon>
        <taxon>Arthrobacter</taxon>
    </lineage>
</organism>
<sequence>MAAGAGRSGPLRIAILGIDGAGKTTAARRLAARFAGCGIRARFRRNGGGRRTLDIALRPFGTTAEALLGGCGLSRFETVLRGAALLRTLPGRPASGVEIHDRYLYCQFALNRARGCGTGRLLRILAKVVPAPDLVLYFEVDPGLALARVGRRGNDVESLATLRAFAAGYRSLPDFGSFHVIDANGSQQQIQDQIEAVLARTGFGRPGRGQVPC</sequence>
<evidence type="ECO:0000256" key="2">
    <source>
        <dbReference type="ARBA" id="ARBA00017144"/>
    </source>
</evidence>
<keyword evidence="6" id="KW-0808">Transferase</keyword>
<comment type="caution">
    <text evidence="6">The sequence shown here is derived from an EMBL/GenBank/DDBJ whole genome shotgun (WGS) entry which is preliminary data.</text>
</comment>
<evidence type="ECO:0000256" key="3">
    <source>
        <dbReference type="ARBA" id="ARBA00022741"/>
    </source>
</evidence>
<reference evidence="6" key="1">
    <citation type="submission" date="2022-01" db="EMBL/GenBank/DDBJ databases">
        <authorList>
            <person name="Jo J.-H."/>
            <person name="Im W.-T."/>
        </authorList>
    </citation>
    <scope>NUCLEOTIDE SEQUENCE</scope>
    <source>
        <strain evidence="6">I2-34</strain>
    </source>
</reference>
<dbReference type="InterPro" id="IPR027417">
    <property type="entry name" value="P-loop_NTPase"/>
</dbReference>
<accession>A0ABS9L9H9</accession>
<evidence type="ECO:0000256" key="1">
    <source>
        <dbReference type="ARBA" id="ARBA00009776"/>
    </source>
</evidence>
<keyword evidence="3" id="KW-0547">Nucleotide-binding</keyword>
<protein>
    <recommendedName>
        <fullName evidence="2">Thymidylate kinase</fullName>
    </recommendedName>
</protein>
<dbReference type="PANTHER" id="PTHR10344">
    <property type="entry name" value="THYMIDYLATE KINASE"/>
    <property type="match status" value="1"/>
</dbReference>
<dbReference type="GO" id="GO:0016301">
    <property type="term" value="F:kinase activity"/>
    <property type="evidence" value="ECO:0007669"/>
    <property type="project" value="UniProtKB-KW"/>
</dbReference>
<dbReference type="PANTHER" id="PTHR10344:SF4">
    <property type="entry name" value="UMP-CMP KINASE 2, MITOCHONDRIAL"/>
    <property type="match status" value="1"/>
</dbReference>
<dbReference type="InterPro" id="IPR039430">
    <property type="entry name" value="Thymidylate_kin-like_dom"/>
</dbReference>
<name>A0ABS9L9H9_9MICC</name>
<keyword evidence="7" id="KW-1185">Reference proteome</keyword>
<dbReference type="EMBL" id="JAKLTQ010000012">
    <property type="protein sequence ID" value="MCG2623320.1"/>
    <property type="molecule type" value="Genomic_DNA"/>
</dbReference>
<evidence type="ECO:0000256" key="4">
    <source>
        <dbReference type="ARBA" id="ARBA00022840"/>
    </source>
</evidence>
<feature type="domain" description="Thymidylate kinase-like" evidence="5">
    <location>
        <begin position="99"/>
        <end position="194"/>
    </location>
</feature>
<dbReference type="RefSeq" id="WP_237822500.1">
    <property type="nucleotide sequence ID" value="NZ_JAKLTQ010000012.1"/>
</dbReference>
<dbReference type="Pfam" id="PF02223">
    <property type="entry name" value="Thymidylate_kin"/>
    <property type="match status" value="1"/>
</dbReference>
<dbReference type="Gene3D" id="3.40.50.300">
    <property type="entry name" value="P-loop containing nucleotide triphosphate hydrolases"/>
    <property type="match status" value="1"/>
</dbReference>
<comment type="similarity">
    <text evidence="1">Belongs to the thymidylate kinase family.</text>
</comment>
<keyword evidence="6" id="KW-0418">Kinase</keyword>
<dbReference type="Proteomes" id="UP001165368">
    <property type="component" value="Unassembled WGS sequence"/>
</dbReference>
<dbReference type="SUPFAM" id="SSF52540">
    <property type="entry name" value="P-loop containing nucleoside triphosphate hydrolases"/>
    <property type="match status" value="1"/>
</dbReference>
<proteinExistence type="inferred from homology"/>